<dbReference type="InterPro" id="IPR036188">
    <property type="entry name" value="FAD/NAD-bd_sf"/>
</dbReference>
<dbReference type="SUPFAM" id="SSF51905">
    <property type="entry name" value="FAD/NAD(P)-binding domain"/>
    <property type="match status" value="1"/>
</dbReference>
<keyword evidence="3" id="KW-1133">Transmembrane helix</keyword>
<feature type="domain" description="Glucose-methanol-choline oxidoreductase N-terminal" evidence="4">
    <location>
        <begin position="52"/>
        <end position="350"/>
    </location>
</feature>
<dbReference type="InterPro" id="IPR007867">
    <property type="entry name" value="GMC_OxRtase_C"/>
</dbReference>
<feature type="binding site" evidence="2">
    <location>
        <position position="272"/>
    </location>
    <ligand>
        <name>FAD</name>
        <dbReference type="ChEBI" id="CHEBI:57692"/>
    </ligand>
</feature>
<evidence type="ECO:0000256" key="1">
    <source>
        <dbReference type="ARBA" id="ARBA00010790"/>
    </source>
</evidence>
<organism evidence="6 7">
    <name type="scientific">Nephila pilipes</name>
    <name type="common">Giant wood spider</name>
    <name type="synonym">Nephila maculata</name>
    <dbReference type="NCBI Taxonomy" id="299642"/>
    <lineage>
        <taxon>Eukaryota</taxon>
        <taxon>Metazoa</taxon>
        <taxon>Ecdysozoa</taxon>
        <taxon>Arthropoda</taxon>
        <taxon>Chelicerata</taxon>
        <taxon>Arachnida</taxon>
        <taxon>Araneae</taxon>
        <taxon>Araneomorphae</taxon>
        <taxon>Entelegynae</taxon>
        <taxon>Araneoidea</taxon>
        <taxon>Nephilidae</taxon>
        <taxon>Nephila</taxon>
    </lineage>
</organism>
<dbReference type="PANTHER" id="PTHR11552">
    <property type="entry name" value="GLUCOSE-METHANOL-CHOLINE GMC OXIDOREDUCTASE"/>
    <property type="match status" value="1"/>
</dbReference>
<dbReference type="SUPFAM" id="SSF54373">
    <property type="entry name" value="FAD-linked reductases, C-terminal domain"/>
    <property type="match status" value="1"/>
</dbReference>
<evidence type="ECO:0000256" key="2">
    <source>
        <dbReference type="PIRSR" id="PIRSR000137-2"/>
    </source>
</evidence>
<keyword evidence="3" id="KW-0472">Membrane</keyword>
<proteinExistence type="inferred from homology"/>
<dbReference type="GO" id="GO:0016614">
    <property type="term" value="F:oxidoreductase activity, acting on CH-OH group of donors"/>
    <property type="evidence" value="ECO:0007669"/>
    <property type="project" value="InterPro"/>
</dbReference>
<evidence type="ECO:0000313" key="6">
    <source>
        <dbReference type="EMBL" id="GFT45550.1"/>
    </source>
</evidence>
<comment type="caution">
    <text evidence="6">The sequence shown here is derived from an EMBL/GenBank/DDBJ whole genome shotgun (WGS) entry which is preliminary data.</text>
</comment>
<feature type="domain" description="Glucose-methanol-choline oxidoreductase C-terminal" evidence="5">
    <location>
        <begin position="459"/>
        <end position="603"/>
    </location>
</feature>
<protein>
    <submittedName>
        <fullName evidence="6">Glucose dehydrogenase</fullName>
    </submittedName>
</protein>
<dbReference type="OrthoDB" id="269227at2759"/>
<name>A0A8X6P1I7_NEPPI</name>
<dbReference type="PANTHER" id="PTHR11552:SF188">
    <property type="entry name" value="NEITHER INACTIVATION NOR AFTERPOTENTIAL PROTEIN G"/>
    <property type="match status" value="1"/>
</dbReference>
<keyword evidence="2" id="KW-0285">Flavoprotein</keyword>
<evidence type="ECO:0000259" key="4">
    <source>
        <dbReference type="Pfam" id="PF00732"/>
    </source>
</evidence>
<dbReference type="EMBL" id="BMAW01110928">
    <property type="protein sequence ID" value="GFT45550.1"/>
    <property type="molecule type" value="Genomic_DNA"/>
</dbReference>
<accession>A0A8X6P1I7</accession>
<dbReference type="InterPro" id="IPR000172">
    <property type="entry name" value="GMC_OxRdtase_N"/>
</dbReference>
<feature type="binding site" evidence="2">
    <location>
        <position position="133"/>
    </location>
    <ligand>
        <name>FAD</name>
        <dbReference type="ChEBI" id="CHEBI:57692"/>
    </ligand>
</feature>
<keyword evidence="2" id="KW-0274">FAD</keyword>
<feature type="transmembrane region" description="Helical" evidence="3">
    <location>
        <begin position="12"/>
        <end position="31"/>
    </location>
</feature>
<dbReference type="Pfam" id="PF00732">
    <property type="entry name" value="GMC_oxred_N"/>
    <property type="match status" value="1"/>
</dbReference>
<dbReference type="InterPro" id="IPR012132">
    <property type="entry name" value="GMC_OxRdtase"/>
</dbReference>
<evidence type="ECO:0000259" key="5">
    <source>
        <dbReference type="Pfam" id="PF05199"/>
    </source>
</evidence>
<feature type="binding site" evidence="2">
    <location>
        <position position="137"/>
    </location>
    <ligand>
        <name>FAD</name>
        <dbReference type="ChEBI" id="CHEBI:57692"/>
    </ligand>
</feature>
<dbReference type="Gene3D" id="3.30.560.10">
    <property type="entry name" value="Glucose Oxidase, domain 3"/>
    <property type="match status" value="1"/>
</dbReference>
<sequence length="622" mass="68257">MHHPTGSFQSGAMFRILLKVALCMLLIAIAVNSILKRIWTNHGIISEPKAKYDVIIVGAGSAGCVVARRLWEKTDLSILVIESGTTAPWISIVPLLAPALQGYTADWGYKTVSQKYSQYGMKERQSAWPRGKVLGGTSVLNYMLHTWGTRSDFDDVWDDGSLDWNYDTVRHYFKKAESFRRSSGDFVSVMRGRHGPMPVEEFEATSSRLATAFLDGAASLGIEIGDLNGVIEDGAMPAQTNTWKGWRVSTVDAYLDPITEMSNIQLLTSTQVVRVITEKKKATGVVAVNLYSGATYHIRATKQVILSAGVIGSPQLLMVSGIGPRKHLEKLGIPVVLNQPEVGQNLRDHLNVPLYFDLNVPVSITTAKVRSISEVWKYVTQGKGFLASSGVESIARIPVPGDNSTLSKLYFMVFNVGSVNEELFATISNFKNDTFLDTFPDSNNLSKEGFVILASCTHPASKGKLELASANPVVAPLIDPNYLSKREDVTCLTEAVKMAAKLGMTKPLRDLGANLFLPSYKHCSSFHQSLKDDKYLECWIRTAALTAYHPVGTCAMESKSANVVGILDRRLRVRGLKNLRVVDSSVFPHLTSGNPHAAILMIAERAADFVLEDIMNAARRSE</sequence>
<dbReference type="PIRSF" id="PIRSF000137">
    <property type="entry name" value="Alcohol_oxidase"/>
    <property type="match status" value="1"/>
</dbReference>
<dbReference type="GO" id="GO:0050660">
    <property type="term" value="F:flavin adenine dinucleotide binding"/>
    <property type="evidence" value="ECO:0007669"/>
    <property type="project" value="InterPro"/>
</dbReference>
<keyword evidence="7" id="KW-1185">Reference proteome</keyword>
<dbReference type="AlphaFoldDB" id="A0A8X6P1I7"/>
<reference evidence="6" key="1">
    <citation type="submission" date="2020-08" db="EMBL/GenBank/DDBJ databases">
        <title>Multicomponent nature underlies the extraordinary mechanical properties of spider dragline silk.</title>
        <authorList>
            <person name="Kono N."/>
            <person name="Nakamura H."/>
            <person name="Mori M."/>
            <person name="Yoshida Y."/>
            <person name="Ohtoshi R."/>
            <person name="Malay A.D."/>
            <person name="Moran D.A.P."/>
            <person name="Tomita M."/>
            <person name="Numata K."/>
            <person name="Arakawa K."/>
        </authorList>
    </citation>
    <scope>NUCLEOTIDE SEQUENCE</scope>
</reference>
<dbReference type="Pfam" id="PF05199">
    <property type="entry name" value="GMC_oxred_C"/>
    <property type="match status" value="1"/>
</dbReference>
<comment type="cofactor">
    <cofactor evidence="2">
        <name>FAD</name>
        <dbReference type="ChEBI" id="CHEBI:57692"/>
    </cofactor>
</comment>
<keyword evidence="3" id="KW-0812">Transmembrane</keyword>
<dbReference type="Gene3D" id="3.50.50.60">
    <property type="entry name" value="FAD/NAD(P)-binding domain"/>
    <property type="match status" value="1"/>
</dbReference>
<evidence type="ECO:0000256" key="3">
    <source>
        <dbReference type="SAM" id="Phobius"/>
    </source>
</evidence>
<gene>
    <name evidence="6" type="primary">Gld</name>
    <name evidence="6" type="ORF">NPIL_499901</name>
</gene>
<comment type="similarity">
    <text evidence="1">Belongs to the GMC oxidoreductase family.</text>
</comment>
<evidence type="ECO:0000313" key="7">
    <source>
        <dbReference type="Proteomes" id="UP000887013"/>
    </source>
</evidence>
<dbReference type="Proteomes" id="UP000887013">
    <property type="component" value="Unassembled WGS sequence"/>
</dbReference>